<protein>
    <submittedName>
        <fullName evidence="2">Uncharacterized protein</fullName>
    </submittedName>
</protein>
<dbReference type="Proteomes" id="UP000027135">
    <property type="component" value="Unassembled WGS sequence"/>
</dbReference>
<dbReference type="EMBL" id="KK852685">
    <property type="protein sequence ID" value="KDR18480.1"/>
    <property type="molecule type" value="Genomic_DNA"/>
</dbReference>
<evidence type="ECO:0000313" key="2">
    <source>
        <dbReference type="EMBL" id="KDR18480.1"/>
    </source>
</evidence>
<proteinExistence type="predicted"/>
<sequence>MKQKKKEIAESQNQLKQSSGTAAFGPRLPKEDENVIEGDPAATQLQGNTSLVVPSNFEVQDKKSESSSQAKNFPMQKLYHRDKEKTDSRRLAISLIGVSGNEGAHDKPKAQNALWFD</sequence>
<accession>A0A067R5L5</accession>
<evidence type="ECO:0000256" key="1">
    <source>
        <dbReference type="SAM" id="MobiDB-lite"/>
    </source>
</evidence>
<feature type="region of interest" description="Disordered" evidence="1">
    <location>
        <begin position="59"/>
        <end position="87"/>
    </location>
</feature>
<feature type="compositionally biased region" description="Polar residues" evidence="1">
    <location>
        <begin position="10"/>
        <end position="21"/>
    </location>
</feature>
<dbReference type="InParanoid" id="A0A067R5L5"/>
<organism evidence="2 3">
    <name type="scientific">Zootermopsis nevadensis</name>
    <name type="common">Dampwood termite</name>
    <dbReference type="NCBI Taxonomy" id="136037"/>
    <lineage>
        <taxon>Eukaryota</taxon>
        <taxon>Metazoa</taxon>
        <taxon>Ecdysozoa</taxon>
        <taxon>Arthropoda</taxon>
        <taxon>Hexapoda</taxon>
        <taxon>Insecta</taxon>
        <taxon>Pterygota</taxon>
        <taxon>Neoptera</taxon>
        <taxon>Polyneoptera</taxon>
        <taxon>Dictyoptera</taxon>
        <taxon>Blattodea</taxon>
        <taxon>Blattoidea</taxon>
        <taxon>Termitoidae</taxon>
        <taxon>Termopsidae</taxon>
        <taxon>Zootermopsis</taxon>
    </lineage>
</organism>
<keyword evidence="3" id="KW-1185">Reference proteome</keyword>
<feature type="region of interest" description="Disordered" evidence="1">
    <location>
        <begin position="1"/>
        <end position="34"/>
    </location>
</feature>
<dbReference type="AlphaFoldDB" id="A0A067R5L5"/>
<evidence type="ECO:0000313" key="3">
    <source>
        <dbReference type="Proteomes" id="UP000027135"/>
    </source>
</evidence>
<name>A0A067R5L5_ZOONE</name>
<gene>
    <name evidence="2" type="ORF">L798_07669</name>
</gene>
<reference evidence="2 3" key="1">
    <citation type="journal article" date="2014" name="Nat. Commun.">
        <title>Molecular traces of alternative social organization in a termite genome.</title>
        <authorList>
            <person name="Terrapon N."/>
            <person name="Li C."/>
            <person name="Robertson H.M."/>
            <person name="Ji L."/>
            <person name="Meng X."/>
            <person name="Booth W."/>
            <person name="Chen Z."/>
            <person name="Childers C.P."/>
            <person name="Glastad K.M."/>
            <person name="Gokhale K."/>
            <person name="Gowin J."/>
            <person name="Gronenberg W."/>
            <person name="Hermansen R.A."/>
            <person name="Hu H."/>
            <person name="Hunt B.G."/>
            <person name="Huylmans A.K."/>
            <person name="Khalil S.M."/>
            <person name="Mitchell R.D."/>
            <person name="Munoz-Torres M.C."/>
            <person name="Mustard J.A."/>
            <person name="Pan H."/>
            <person name="Reese J.T."/>
            <person name="Scharf M.E."/>
            <person name="Sun F."/>
            <person name="Vogel H."/>
            <person name="Xiao J."/>
            <person name="Yang W."/>
            <person name="Yang Z."/>
            <person name="Yang Z."/>
            <person name="Zhou J."/>
            <person name="Zhu J."/>
            <person name="Brent C.S."/>
            <person name="Elsik C.G."/>
            <person name="Goodisman M.A."/>
            <person name="Liberles D.A."/>
            <person name="Roe R.M."/>
            <person name="Vargo E.L."/>
            <person name="Vilcinskas A."/>
            <person name="Wang J."/>
            <person name="Bornberg-Bauer E."/>
            <person name="Korb J."/>
            <person name="Zhang G."/>
            <person name="Liebig J."/>
        </authorList>
    </citation>
    <scope>NUCLEOTIDE SEQUENCE [LARGE SCALE GENOMIC DNA]</scope>
    <source>
        <tissue evidence="2">Whole organism</tissue>
    </source>
</reference>